<protein>
    <submittedName>
        <fullName evidence="1">Uncharacterized protein</fullName>
    </submittedName>
</protein>
<name>A0A1M6SNK1_9BACT</name>
<keyword evidence="2" id="KW-1185">Reference proteome</keyword>
<evidence type="ECO:0000313" key="2">
    <source>
        <dbReference type="Proteomes" id="UP000183947"/>
    </source>
</evidence>
<sequence>MTFFYNSQTRSYIYQIIVRVRRLVHSHRLQLVQGYLLLPVFAEGHVLLHYLVATEHRPTGGRRQAGKPHSAGTLTEVPEVHCVAFEQHVRPRVPEAVVVVMVGRLDAGQLLTLWRPKGVNKAAAPESRVHSGRRIGRFVVVLQQFPVAGQQQQRPVCMPGLACGRRSSRSTLHQLVRAPARLA</sequence>
<reference evidence="2" key="1">
    <citation type="submission" date="2016-11" db="EMBL/GenBank/DDBJ databases">
        <authorList>
            <person name="Varghese N."/>
            <person name="Submissions S."/>
        </authorList>
    </citation>
    <scope>NUCLEOTIDE SEQUENCE [LARGE SCALE GENOMIC DNA]</scope>
    <source>
        <strain evidence="2">DSM 18569</strain>
    </source>
</reference>
<organism evidence="1 2">
    <name type="scientific">Hymenobacter psychrotolerans DSM 18569</name>
    <dbReference type="NCBI Taxonomy" id="1121959"/>
    <lineage>
        <taxon>Bacteria</taxon>
        <taxon>Pseudomonadati</taxon>
        <taxon>Bacteroidota</taxon>
        <taxon>Cytophagia</taxon>
        <taxon>Cytophagales</taxon>
        <taxon>Hymenobacteraceae</taxon>
        <taxon>Hymenobacter</taxon>
    </lineage>
</organism>
<gene>
    <name evidence="1" type="ORF">SAMN02746009_00931</name>
</gene>
<accession>A0A1M6SNK1</accession>
<dbReference type="Proteomes" id="UP000183947">
    <property type="component" value="Unassembled WGS sequence"/>
</dbReference>
<dbReference type="STRING" id="1121959.SAMN02746009_00931"/>
<evidence type="ECO:0000313" key="1">
    <source>
        <dbReference type="EMBL" id="SHK46321.1"/>
    </source>
</evidence>
<dbReference type="AlphaFoldDB" id="A0A1M6SNK1"/>
<proteinExistence type="predicted"/>
<dbReference type="EMBL" id="FRAS01000003">
    <property type="protein sequence ID" value="SHK46321.1"/>
    <property type="molecule type" value="Genomic_DNA"/>
</dbReference>